<keyword evidence="1" id="KW-0812">Transmembrane</keyword>
<keyword evidence="1" id="KW-0472">Membrane</keyword>
<gene>
    <name evidence="2" type="ORF">MGWOODY_XGa2657</name>
</gene>
<sequence>MKTIDWFKTSILFSDKYRVGWTWAGCILLAGCLGLTIYFSF</sequence>
<accession>A0A160TQF2</accession>
<dbReference type="AlphaFoldDB" id="A0A160TQF2"/>
<name>A0A160TQF2_9ZZZZ</name>
<protein>
    <submittedName>
        <fullName evidence="2">Uncharacterized protein</fullName>
    </submittedName>
</protein>
<feature type="transmembrane region" description="Helical" evidence="1">
    <location>
        <begin position="20"/>
        <end position="39"/>
    </location>
</feature>
<organism evidence="2">
    <name type="scientific">hydrothermal vent metagenome</name>
    <dbReference type="NCBI Taxonomy" id="652676"/>
    <lineage>
        <taxon>unclassified sequences</taxon>
        <taxon>metagenomes</taxon>
        <taxon>ecological metagenomes</taxon>
    </lineage>
</organism>
<evidence type="ECO:0000256" key="1">
    <source>
        <dbReference type="SAM" id="Phobius"/>
    </source>
</evidence>
<keyword evidence="1" id="KW-1133">Transmembrane helix</keyword>
<reference evidence="2" key="1">
    <citation type="submission" date="2015-10" db="EMBL/GenBank/DDBJ databases">
        <authorList>
            <person name="Gilbert D.G."/>
        </authorList>
    </citation>
    <scope>NUCLEOTIDE SEQUENCE</scope>
</reference>
<dbReference type="EMBL" id="CZRL01000067">
    <property type="protein sequence ID" value="CUS51787.1"/>
    <property type="molecule type" value="Genomic_DNA"/>
</dbReference>
<evidence type="ECO:0000313" key="2">
    <source>
        <dbReference type="EMBL" id="CUS51787.1"/>
    </source>
</evidence>
<proteinExistence type="predicted"/>
<dbReference type="PROSITE" id="PS51257">
    <property type="entry name" value="PROKAR_LIPOPROTEIN"/>
    <property type="match status" value="1"/>
</dbReference>